<keyword evidence="1" id="KW-0349">Heme</keyword>
<accession>A0A2A6D112</accession>
<reference evidence="3" key="1">
    <citation type="journal article" date="2008" name="Nat. Genet.">
        <title>The Pristionchus pacificus genome provides a unique perspective on nematode lifestyle and parasitism.</title>
        <authorList>
            <person name="Dieterich C."/>
            <person name="Clifton S.W."/>
            <person name="Schuster L.N."/>
            <person name="Chinwalla A."/>
            <person name="Delehaunty K."/>
            <person name="Dinkelacker I."/>
            <person name="Fulton L."/>
            <person name="Fulton R."/>
            <person name="Godfrey J."/>
            <person name="Minx P."/>
            <person name="Mitreva M."/>
            <person name="Roeseler W."/>
            <person name="Tian H."/>
            <person name="Witte H."/>
            <person name="Yang S.P."/>
            <person name="Wilson R.K."/>
            <person name="Sommer R.J."/>
        </authorList>
    </citation>
    <scope>NUCLEOTIDE SEQUENCE [LARGE SCALE GENOMIC DNA]</scope>
    <source>
        <strain evidence="3">PS312</strain>
    </source>
</reference>
<sequence>METVRSYVKAVVDKLSCKRLNKMTAVAPPLGNNATAPVPKDTQSKAADDDAFNDQDLPEPAVIITVAPSSPRPALVEWQSNARDQALFRKTWSDDFEVLFSIGSSIYIHAFEGPHGTACKSLFPWVAKYEKAGRNYAEQNEFRIQALRLVQTIAKVLDTVDDLVKLEALLYKVGHRHVHYLPAGLDSVYWNVFKDSVQAGIKNRLNSLPDLSAQERSRAVVIWRDIIEYIFDPSQLASLYPPFFFPISTNNAVDSVLQVENTFEFSAVLDFFTSLYYRLTGRRKNKVDPVDNRAADYQPPADDSSSLPTIATVEIGVVPQGAAKLHPELEFDSIPSTTNRVLHICPKGPFYHHRPLNKIDDDGISCAEA</sequence>
<dbReference type="CDD" id="cd01040">
    <property type="entry name" value="Mb-like"/>
    <property type="match status" value="1"/>
</dbReference>
<dbReference type="Gene3D" id="1.10.490.10">
    <property type="entry name" value="Globins"/>
    <property type="match status" value="1"/>
</dbReference>
<evidence type="ECO:0000313" key="3">
    <source>
        <dbReference type="Proteomes" id="UP000005239"/>
    </source>
</evidence>
<organism evidence="2 3">
    <name type="scientific">Pristionchus pacificus</name>
    <name type="common">Parasitic nematode worm</name>
    <dbReference type="NCBI Taxonomy" id="54126"/>
    <lineage>
        <taxon>Eukaryota</taxon>
        <taxon>Metazoa</taxon>
        <taxon>Ecdysozoa</taxon>
        <taxon>Nematoda</taxon>
        <taxon>Chromadorea</taxon>
        <taxon>Rhabditida</taxon>
        <taxon>Rhabditina</taxon>
        <taxon>Diplogasteromorpha</taxon>
        <taxon>Diplogasteroidea</taxon>
        <taxon>Neodiplogasteridae</taxon>
        <taxon>Pristionchus</taxon>
    </lineage>
</organism>
<evidence type="ECO:0000313" key="2">
    <source>
        <dbReference type="EnsemblMetazoa" id="PPA16329.1"/>
    </source>
</evidence>
<dbReference type="InterPro" id="IPR009050">
    <property type="entry name" value="Globin-like_sf"/>
</dbReference>
<dbReference type="InterPro" id="IPR053341">
    <property type="entry name" value="Oxidative_stress_globin-like"/>
</dbReference>
<dbReference type="GO" id="GO:0019825">
    <property type="term" value="F:oxygen binding"/>
    <property type="evidence" value="ECO:0007669"/>
    <property type="project" value="InterPro"/>
</dbReference>
<dbReference type="SUPFAM" id="SSF46458">
    <property type="entry name" value="Globin-like"/>
    <property type="match status" value="1"/>
</dbReference>
<keyword evidence="1" id="KW-0408">Iron</keyword>
<dbReference type="GO" id="GO:0005344">
    <property type="term" value="F:oxygen carrier activity"/>
    <property type="evidence" value="ECO:0007669"/>
    <property type="project" value="UniProtKB-KW"/>
</dbReference>
<keyword evidence="1" id="KW-0813">Transport</keyword>
<dbReference type="InterPro" id="IPR044399">
    <property type="entry name" value="Mb-like_M"/>
</dbReference>
<dbReference type="OrthoDB" id="436496at2759"/>
<gene>
    <name evidence="2" type="primary">WBGene00105883</name>
</gene>
<protein>
    <submittedName>
        <fullName evidence="2">GLOBIN domain-containing protein</fullName>
    </submittedName>
</protein>
<name>A0A2A6D112_PRIPA</name>
<dbReference type="AlphaFoldDB" id="A0A2A6D112"/>
<comment type="similarity">
    <text evidence="1">Belongs to the globin family.</text>
</comment>
<proteinExistence type="inferred from homology"/>
<dbReference type="Pfam" id="PF00042">
    <property type="entry name" value="Globin"/>
    <property type="match status" value="1"/>
</dbReference>
<dbReference type="InterPro" id="IPR012292">
    <property type="entry name" value="Globin/Proto"/>
</dbReference>
<dbReference type="PANTHER" id="PTHR47768">
    <property type="entry name" value="GLOBIN RELATED-RELATED"/>
    <property type="match status" value="1"/>
</dbReference>
<reference evidence="2" key="2">
    <citation type="submission" date="2022-06" db="UniProtKB">
        <authorList>
            <consortium name="EnsemblMetazoa"/>
        </authorList>
    </citation>
    <scope>IDENTIFICATION</scope>
    <source>
        <strain evidence="2">PS312</strain>
    </source>
</reference>
<keyword evidence="1" id="KW-0561">Oxygen transport</keyword>
<accession>A0A8R1UAN3</accession>
<dbReference type="InterPro" id="IPR000971">
    <property type="entry name" value="Globin"/>
</dbReference>
<dbReference type="GO" id="GO:0020037">
    <property type="term" value="F:heme binding"/>
    <property type="evidence" value="ECO:0007669"/>
    <property type="project" value="InterPro"/>
</dbReference>
<evidence type="ECO:0000256" key="1">
    <source>
        <dbReference type="RuleBase" id="RU000356"/>
    </source>
</evidence>
<dbReference type="EnsemblMetazoa" id="PPA16329.1">
    <property type="protein sequence ID" value="PPA16329.1"/>
    <property type="gene ID" value="WBGene00105883"/>
</dbReference>
<keyword evidence="1" id="KW-0479">Metal-binding</keyword>
<dbReference type="PANTHER" id="PTHR47768:SF1">
    <property type="entry name" value="GLOBIN FAMILY PROFILE DOMAIN-CONTAINING PROTEIN"/>
    <property type="match status" value="1"/>
</dbReference>
<keyword evidence="3" id="KW-1185">Reference proteome</keyword>
<dbReference type="Proteomes" id="UP000005239">
    <property type="component" value="Unassembled WGS sequence"/>
</dbReference>